<proteinExistence type="predicted"/>
<protein>
    <submittedName>
        <fullName evidence="1">RIIB protector from prophage-induced early lysis</fullName>
    </submittedName>
</protein>
<dbReference type="EMBL" id="HM114315">
    <property type="protein sequence ID" value="ADJ19572.1"/>
    <property type="molecule type" value="Genomic_DNA"/>
</dbReference>
<reference evidence="1 2" key="1">
    <citation type="journal article" date="2010" name="Virol. J.">
        <title>Genomes of the T4-related bacteriophages as windows on microbial genome evolution.</title>
        <authorList>
            <person name="Petrov V.M."/>
            <person name="Ratnayaka S."/>
            <person name="Nolan J.M."/>
            <person name="Miller E.S."/>
            <person name="Karam J.D."/>
        </authorList>
    </citation>
    <scope>NUCLEOTIDE SEQUENCE [LARGE SCALE GENOMIC DNA]</scope>
    <source>
        <strain evidence="1">Acj133</strain>
    </source>
</reference>
<name>D9I6J1_9CAUD</name>
<dbReference type="RefSeq" id="YP_004300838.1">
    <property type="nucleotide sequence ID" value="NC_015250.1"/>
</dbReference>
<dbReference type="KEGG" id="vg:10323244"/>
<gene>
    <name evidence="1" type="primary">rIIB</name>
    <name evidence="1" type="ORF">Acj133p257</name>
</gene>
<evidence type="ECO:0000313" key="1">
    <source>
        <dbReference type="EMBL" id="ADJ19572.1"/>
    </source>
</evidence>
<evidence type="ECO:0000313" key="2">
    <source>
        <dbReference type="Proteomes" id="UP000000330"/>
    </source>
</evidence>
<sequence length="432" mass="47864">MAIHCLDRDEHSTVVAQRIAGHSLSTIAKDLKVSPDTISRLLREAGGMLNIFTKDGDVYTMPDRTIRVDGSLMAQRIVTTGKIEDGIIVCNDVFLMTDSIPDPKFLVFDYTVEENDLVASGELKVGFVIQNENEWVAGRADPMLYDPTLHAVTTLEEIAPGYGVYNAVVSFISNVESAEQFVNEGLDDPEPAAPGPEPVWSATSKFISITVGRESYSANNEHPMFKSALHELAAGNVHKALDMISVKHAITKYTSKSGHIKIDGGKLYYCDIEIKSSVVTRILTHMEKGEDFEFFIPFLEKLMANPSRTVVKRIFDFLEANDIEILADGNFVAWKKVRNNYKDIHSGTFDNSPGQTVMMMRNQVDEDDEVTCSSGLHVCSKSYLPSFGRSSGNRVVSVHVNPADVVSVPVDYNNAKMRTCKYVVHADVTHLF</sequence>
<dbReference type="Proteomes" id="UP000000330">
    <property type="component" value="Segment"/>
</dbReference>
<accession>D9I6J1</accession>
<keyword evidence="2" id="KW-1185">Reference proteome</keyword>
<organism evidence="1 2">
    <name type="scientific">Acinetobacter phage 133</name>
    <dbReference type="NCBI Taxonomy" id="2919552"/>
    <lineage>
        <taxon>Viruses</taxon>
        <taxon>Duplodnaviria</taxon>
        <taxon>Heunggongvirae</taxon>
        <taxon>Uroviricota</taxon>
        <taxon>Caudoviricetes</taxon>
        <taxon>Pantevenvirales</taxon>
        <taxon>Straboviridae</taxon>
        <taxon>Tevenvirinae</taxon>
        <taxon>Centumtrigintavirus</taxon>
        <taxon>Centumtrigintavirus cv133</taxon>
        <taxon>Acinetobacter virus 133</taxon>
    </lineage>
</organism>
<dbReference type="GeneID" id="10323244"/>